<keyword evidence="3" id="KW-1185">Reference proteome</keyword>
<dbReference type="HOGENOM" id="CLU_3079286_0_0_9"/>
<evidence type="ECO:0000256" key="1">
    <source>
        <dbReference type="SAM" id="Phobius"/>
    </source>
</evidence>
<dbReference type="EMBL" id="AGEF01000007">
    <property type="protein sequence ID" value="EHR33629.1"/>
    <property type="molecule type" value="Genomic_DNA"/>
</dbReference>
<name>H3NDQ2_9LACT</name>
<feature type="transmembrane region" description="Helical" evidence="1">
    <location>
        <begin position="5"/>
        <end position="21"/>
    </location>
</feature>
<keyword evidence="1" id="KW-1133">Transmembrane helix</keyword>
<dbReference type="AlphaFoldDB" id="H3NDQ2"/>
<accession>H3NDQ2</accession>
<proteinExistence type="predicted"/>
<comment type="caution">
    <text evidence="2">The sequence shown here is derived from an EMBL/GenBank/DDBJ whole genome shotgun (WGS) entry which is preliminary data.</text>
</comment>
<keyword evidence="1" id="KW-0812">Transmembrane</keyword>
<organism evidence="2 3">
    <name type="scientific">Dolosigranulum pigrum ATCC 51524</name>
    <dbReference type="NCBI Taxonomy" id="883103"/>
    <lineage>
        <taxon>Bacteria</taxon>
        <taxon>Bacillati</taxon>
        <taxon>Bacillota</taxon>
        <taxon>Bacilli</taxon>
        <taxon>Lactobacillales</taxon>
        <taxon>Carnobacteriaceae</taxon>
        <taxon>Dolosigranulum</taxon>
    </lineage>
</organism>
<reference evidence="2 3" key="1">
    <citation type="submission" date="2012-01" db="EMBL/GenBank/DDBJ databases">
        <title>The Genome Sequence of Dolosigranulum pigrum ATCC 51524.</title>
        <authorList>
            <consortium name="The Broad Institute Genome Sequencing Platform"/>
            <person name="Earl A."/>
            <person name="Ward D."/>
            <person name="Feldgarden M."/>
            <person name="Gevers D."/>
            <person name="Huys G."/>
            <person name="Young S.K."/>
            <person name="Zeng Q."/>
            <person name="Gargeya S."/>
            <person name="Fitzgerald M."/>
            <person name="Haas B."/>
            <person name="Abouelleil A."/>
            <person name="Alvarado L."/>
            <person name="Arachchi H.M."/>
            <person name="Berlin A."/>
            <person name="Chapman S.B."/>
            <person name="Gearin G."/>
            <person name="Goldberg J."/>
            <person name="Griggs A."/>
            <person name="Gujja S."/>
            <person name="Hansen M."/>
            <person name="Heiman D."/>
            <person name="Howarth C."/>
            <person name="Larimer J."/>
            <person name="Lui A."/>
            <person name="MacDonald P.J.P."/>
            <person name="McCowen C."/>
            <person name="Montmayeur A."/>
            <person name="Murphy C."/>
            <person name="Neiman D."/>
            <person name="Pearson M."/>
            <person name="Priest M."/>
            <person name="Roberts A."/>
            <person name="Saif S."/>
            <person name="Shea T."/>
            <person name="Sisk P."/>
            <person name="Stolte C."/>
            <person name="Sykes S."/>
            <person name="Wortman J."/>
            <person name="Nusbaum C."/>
            <person name="Birren B."/>
        </authorList>
    </citation>
    <scope>NUCLEOTIDE SEQUENCE [LARGE SCALE GENOMIC DNA]</scope>
    <source>
        <strain evidence="2 3">ATCC 51524</strain>
    </source>
</reference>
<dbReference type="Proteomes" id="UP000003599">
    <property type="component" value="Unassembled WGS sequence"/>
</dbReference>
<feature type="transmembrane region" description="Helical" evidence="1">
    <location>
        <begin position="27"/>
        <end position="43"/>
    </location>
</feature>
<keyword evidence="1" id="KW-0472">Membrane</keyword>
<evidence type="ECO:0000313" key="2">
    <source>
        <dbReference type="EMBL" id="EHR33629.1"/>
    </source>
</evidence>
<gene>
    <name evidence="2" type="ORF">HMPREF9703_00683</name>
</gene>
<evidence type="ECO:0000313" key="3">
    <source>
        <dbReference type="Proteomes" id="UP000003599"/>
    </source>
</evidence>
<sequence>MKFKLFSTILFIGYFYLVNIISEEYFWLKIIFLILVLLWIWFGEKILDKNNL</sequence>
<protein>
    <submittedName>
        <fullName evidence="2">Uncharacterized protein</fullName>
    </submittedName>
</protein>